<feature type="domain" description="C2H2-type" evidence="3">
    <location>
        <begin position="275"/>
        <end position="304"/>
    </location>
</feature>
<dbReference type="PROSITE" id="PS00028">
    <property type="entry name" value="ZINC_FINGER_C2H2_1"/>
    <property type="match status" value="1"/>
</dbReference>
<sequence length="388" mass="43293">MAMFEDPERQYTGSYQSSCPSLSGTSNNGSLYSWDIACTTPPPSIRQNTLDSMKLEDMSFCTDNSPEAYISSSMSSMPLMAYDTVPIFHETSMSGPRGKMLHDHPLMVGNNNFSFTNDDFGSFHANHGLQAHSPTMETDLSSPMSMNFVNPSQTTFHNTLESHSPMPQLHFSSPSSDYTHTLSMDHSPMNNMNIYMQYEDCKSATTTNSRASSTRASRVPSPRKPVSGLAWTSAELQKIQFEQHAGRNKEKRTRRDVNRAAKRASDAPIQASSKNACPFPGCSGKFKRPEHLKRHNRLHYPEDYPPEQCPFCPKKIAGGRGDNLATHVGLHDDLKKKRTDYDPRARPWLDQREKEKGKKKANTKANKQSRDGPGADVELSAGSRALGY</sequence>
<dbReference type="Gene3D" id="3.30.160.60">
    <property type="entry name" value="Classic Zinc Finger"/>
    <property type="match status" value="1"/>
</dbReference>
<keyword evidence="1" id="KW-0862">Zinc</keyword>
<feature type="compositionally biased region" description="Basic and acidic residues" evidence="2">
    <location>
        <begin position="244"/>
        <end position="265"/>
    </location>
</feature>
<name>A0A9P6VJT6_9HELO</name>
<feature type="compositionally biased region" description="Low complexity" evidence="2">
    <location>
        <begin position="205"/>
        <end position="218"/>
    </location>
</feature>
<dbReference type="SMART" id="SM00355">
    <property type="entry name" value="ZnF_C2H2"/>
    <property type="match status" value="2"/>
</dbReference>
<gene>
    <name evidence="4" type="ORF">D0Z07_4770</name>
</gene>
<keyword evidence="5" id="KW-1185">Reference proteome</keyword>
<keyword evidence="1" id="KW-0863">Zinc-finger</keyword>
<dbReference type="EMBL" id="VNKQ01000009">
    <property type="protein sequence ID" value="KAG0648967.1"/>
    <property type="molecule type" value="Genomic_DNA"/>
</dbReference>
<feature type="compositionally biased region" description="Basic and acidic residues" evidence="2">
    <location>
        <begin position="335"/>
        <end position="356"/>
    </location>
</feature>
<comment type="caution">
    <text evidence="4">The sequence shown here is derived from an EMBL/GenBank/DDBJ whole genome shotgun (WGS) entry which is preliminary data.</text>
</comment>
<dbReference type="PROSITE" id="PS50157">
    <property type="entry name" value="ZINC_FINGER_C2H2_2"/>
    <property type="match status" value="1"/>
</dbReference>
<proteinExistence type="predicted"/>
<evidence type="ECO:0000256" key="1">
    <source>
        <dbReference type="PROSITE-ProRule" id="PRU00042"/>
    </source>
</evidence>
<feature type="region of interest" description="Disordered" evidence="2">
    <location>
        <begin position="205"/>
        <end position="228"/>
    </location>
</feature>
<evidence type="ECO:0000313" key="5">
    <source>
        <dbReference type="Proteomes" id="UP000785200"/>
    </source>
</evidence>
<feature type="region of interest" description="Disordered" evidence="2">
    <location>
        <begin position="1"/>
        <end position="23"/>
    </location>
</feature>
<evidence type="ECO:0000256" key="2">
    <source>
        <dbReference type="SAM" id="MobiDB-lite"/>
    </source>
</evidence>
<protein>
    <submittedName>
        <fullName evidence="4">C2H2 type master regulator of conidiophore development brlA</fullName>
    </submittedName>
</protein>
<organism evidence="4 5">
    <name type="scientific">Hyphodiscus hymeniophilus</name>
    <dbReference type="NCBI Taxonomy" id="353542"/>
    <lineage>
        <taxon>Eukaryota</taxon>
        <taxon>Fungi</taxon>
        <taxon>Dikarya</taxon>
        <taxon>Ascomycota</taxon>
        <taxon>Pezizomycotina</taxon>
        <taxon>Leotiomycetes</taxon>
        <taxon>Helotiales</taxon>
        <taxon>Hyphodiscaceae</taxon>
        <taxon>Hyphodiscus</taxon>
    </lineage>
</organism>
<evidence type="ECO:0000259" key="3">
    <source>
        <dbReference type="PROSITE" id="PS50157"/>
    </source>
</evidence>
<dbReference type="Proteomes" id="UP000785200">
    <property type="component" value="Unassembled WGS sequence"/>
</dbReference>
<accession>A0A9P6VJT6</accession>
<feature type="compositionally biased region" description="Polar residues" evidence="2">
    <location>
        <begin position="11"/>
        <end position="23"/>
    </location>
</feature>
<evidence type="ECO:0000313" key="4">
    <source>
        <dbReference type="EMBL" id="KAG0648967.1"/>
    </source>
</evidence>
<keyword evidence="1" id="KW-0479">Metal-binding</keyword>
<dbReference type="OrthoDB" id="654211at2759"/>
<dbReference type="GO" id="GO:0008270">
    <property type="term" value="F:zinc ion binding"/>
    <property type="evidence" value="ECO:0007669"/>
    <property type="project" value="UniProtKB-KW"/>
</dbReference>
<reference evidence="4" key="1">
    <citation type="submission" date="2019-07" db="EMBL/GenBank/DDBJ databases">
        <title>Hyphodiscus hymeniophilus genome sequencing and assembly.</title>
        <authorList>
            <person name="Kramer G."/>
            <person name="Nodwell J."/>
        </authorList>
    </citation>
    <scope>NUCLEOTIDE SEQUENCE</scope>
    <source>
        <strain evidence="4">ATCC 34498</strain>
    </source>
</reference>
<dbReference type="AlphaFoldDB" id="A0A9P6VJT6"/>
<feature type="region of interest" description="Disordered" evidence="2">
    <location>
        <begin position="242"/>
        <end position="277"/>
    </location>
</feature>
<dbReference type="InterPro" id="IPR013087">
    <property type="entry name" value="Znf_C2H2_type"/>
</dbReference>
<feature type="region of interest" description="Disordered" evidence="2">
    <location>
        <begin position="335"/>
        <end position="388"/>
    </location>
</feature>